<dbReference type="RefSeq" id="WP_306975999.1">
    <property type="nucleotide sequence ID" value="NZ_JAUSTQ010000004.1"/>
</dbReference>
<evidence type="ECO:0000313" key="1">
    <source>
        <dbReference type="EMBL" id="MDQ0159488.1"/>
    </source>
</evidence>
<dbReference type="EMBL" id="JAUSTQ010000004">
    <property type="protein sequence ID" value="MDQ0159488.1"/>
    <property type="molecule type" value="Genomic_DNA"/>
</dbReference>
<sequence>MYLKKLRSALGQLSEKEINDIAKIARDHLHKQGLIEDSTRAAHVTNFLKKFIEENKTSGKYLEAYFEALEEWEPGFVNKVFFGEKIRSSRTWRNVLIKITNDISSGELEKHKENDIILRELKVLFVTIVESCITDDEEETIQTLRSLNKVLNKH</sequence>
<dbReference type="Proteomes" id="UP001224359">
    <property type="component" value="Unassembled WGS sequence"/>
</dbReference>
<comment type="caution">
    <text evidence="1">The sequence shown here is derived from an EMBL/GenBank/DDBJ whole genome shotgun (WGS) entry which is preliminary data.</text>
</comment>
<name>A0ABT9VEV9_9BACI</name>
<proteinExistence type="predicted"/>
<gene>
    <name evidence="1" type="ORF">J2S77_001452</name>
</gene>
<protein>
    <submittedName>
        <fullName evidence="1">Uncharacterized protein</fullName>
    </submittedName>
</protein>
<accession>A0ABT9VEV9</accession>
<organism evidence="1 2">
    <name type="scientific">Alkalibacillus salilacus</name>
    <dbReference type="NCBI Taxonomy" id="284582"/>
    <lineage>
        <taxon>Bacteria</taxon>
        <taxon>Bacillati</taxon>
        <taxon>Bacillota</taxon>
        <taxon>Bacilli</taxon>
        <taxon>Bacillales</taxon>
        <taxon>Bacillaceae</taxon>
        <taxon>Alkalibacillus</taxon>
    </lineage>
</organism>
<reference evidence="1 2" key="1">
    <citation type="submission" date="2023-07" db="EMBL/GenBank/DDBJ databases">
        <title>Genomic Encyclopedia of Type Strains, Phase IV (KMG-IV): sequencing the most valuable type-strain genomes for metagenomic binning, comparative biology and taxonomic classification.</title>
        <authorList>
            <person name="Goeker M."/>
        </authorList>
    </citation>
    <scope>NUCLEOTIDE SEQUENCE [LARGE SCALE GENOMIC DNA]</scope>
    <source>
        <strain evidence="1 2">DSM 16460</strain>
    </source>
</reference>
<evidence type="ECO:0000313" key="2">
    <source>
        <dbReference type="Proteomes" id="UP001224359"/>
    </source>
</evidence>
<keyword evidence="2" id="KW-1185">Reference proteome</keyword>